<accession>A0A8J8TED2</accession>
<evidence type="ECO:0000313" key="1">
    <source>
        <dbReference type="EMBL" id="TQS81376.1"/>
    </source>
</evidence>
<sequence length="129" mass="14852">MVGYDLSCNKCGHTVNISEWVGQHDTDQEIEEKIRKGEFGEEVKKFYDEHGGPITVLYELYRCEKCDLISEEIYVIIAKNNDEFLMHQTCKECGGNMSLVNMSIEGTDHIPCPKCHRGRLVMTGEFLWD</sequence>
<name>A0A8J8TED2_9ARCH</name>
<dbReference type="EMBL" id="LVVT01000023">
    <property type="protein sequence ID" value="TQS81376.1"/>
    <property type="molecule type" value="Genomic_DNA"/>
</dbReference>
<gene>
    <name evidence="1" type="ORF">A3207_08475</name>
</gene>
<organism evidence="1 2">
    <name type="scientific">Candidatus Methanomassiliicoccus intestinalis</name>
    <dbReference type="NCBI Taxonomy" id="1406512"/>
    <lineage>
        <taxon>Archaea</taxon>
        <taxon>Methanobacteriati</taxon>
        <taxon>Thermoplasmatota</taxon>
        <taxon>Thermoplasmata</taxon>
        <taxon>Methanomassiliicoccales</taxon>
        <taxon>Methanomassiliicoccaceae</taxon>
        <taxon>Methanomassiliicoccus</taxon>
    </lineage>
</organism>
<comment type="caution">
    <text evidence="1">The sequence shown here is derived from an EMBL/GenBank/DDBJ whole genome shotgun (WGS) entry which is preliminary data.</text>
</comment>
<dbReference type="AlphaFoldDB" id="A0A8J8TED2"/>
<dbReference type="RefSeq" id="WP_400256689.1">
    <property type="nucleotide sequence ID" value="NZ_CAYAYE010000027.1"/>
</dbReference>
<reference evidence="1" key="1">
    <citation type="submission" date="2016-03" db="EMBL/GenBank/DDBJ databases">
        <authorList>
            <person name="Borrel G."/>
            <person name="Mccann A."/>
            <person name="O'Toole P.W."/>
        </authorList>
    </citation>
    <scope>NUCLEOTIDE SEQUENCE</scope>
    <source>
        <strain evidence="1">183</strain>
    </source>
</reference>
<protein>
    <submittedName>
        <fullName evidence="1">Uncharacterized protein</fullName>
    </submittedName>
</protein>
<proteinExistence type="predicted"/>
<evidence type="ECO:0000313" key="2">
    <source>
        <dbReference type="Proteomes" id="UP000752814"/>
    </source>
</evidence>
<dbReference type="Proteomes" id="UP000752814">
    <property type="component" value="Unassembled WGS sequence"/>
</dbReference>